<accession>A0A6G0WUU9</accession>
<evidence type="ECO:0000313" key="3">
    <source>
        <dbReference type="Proteomes" id="UP000481153"/>
    </source>
</evidence>
<gene>
    <name evidence="2" type="ORF">Ae201684_011425</name>
</gene>
<dbReference type="PANTHER" id="PTHR37558">
    <property type="entry name" value="HTH CENPB-TYPE DOMAIN-CONTAINING PROTEIN"/>
    <property type="match status" value="1"/>
</dbReference>
<dbReference type="AlphaFoldDB" id="A0A6G0WUU9"/>
<proteinExistence type="predicted"/>
<evidence type="ECO:0000313" key="2">
    <source>
        <dbReference type="EMBL" id="KAF0731275.1"/>
    </source>
</evidence>
<keyword evidence="3" id="KW-1185">Reference proteome</keyword>
<dbReference type="EMBL" id="VJMJ01000145">
    <property type="protein sequence ID" value="KAF0731275.1"/>
    <property type="molecule type" value="Genomic_DNA"/>
</dbReference>
<protein>
    <submittedName>
        <fullName evidence="2">Uncharacterized protein</fullName>
    </submittedName>
</protein>
<dbReference type="VEuPathDB" id="FungiDB:AeMF1_007842"/>
<dbReference type="Proteomes" id="UP000481153">
    <property type="component" value="Unassembled WGS sequence"/>
</dbReference>
<organism evidence="2 3">
    <name type="scientific">Aphanomyces euteiches</name>
    <dbReference type="NCBI Taxonomy" id="100861"/>
    <lineage>
        <taxon>Eukaryota</taxon>
        <taxon>Sar</taxon>
        <taxon>Stramenopiles</taxon>
        <taxon>Oomycota</taxon>
        <taxon>Saprolegniomycetes</taxon>
        <taxon>Saprolegniales</taxon>
        <taxon>Verrucalvaceae</taxon>
        <taxon>Aphanomyces</taxon>
    </lineage>
</organism>
<comment type="caution">
    <text evidence="2">The sequence shown here is derived from an EMBL/GenBank/DDBJ whole genome shotgun (WGS) entry which is preliminary data.</text>
</comment>
<sequence length="331" mass="37614">MMGPCAYNKCCVVTEEEMDVESCSVCGNSVHHMCSNELHEGGLSVRVCSMQCAVQVADKCSVVDSGSSRKSPKKKFYFTPKADLALLREILNVRPFVAEHGKKGEKMTSTVKDHFVLLVDDFEKTDAASRRKSGVAEDFDIYHQLLTDITCQIKDGKATKHAKKDEKKAKADRLETLGEKFRDEACRRPSKRMKQNIDSDESASEDLNGHSKSKANNDKPVNSGKTLPVTLTTTQVNSAIAEYLEYQMRTHEEMQKVKQKEIELEAHKAAKEEDRWHRDFELRQAQIDLADRKGAAEVALRREEMQLRREELKLLNLQMEYISRRAGLDNK</sequence>
<dbReference type="PANTHER" id="PTHR37558:SF1">
    <property type="entry name" value="HTH CENPB-TYPE DOMAIN-CONTAINING PROTEIN"/>
    <property type="match status" value="1"/>
</dbReference>
<reference evidence="2 3" key="1">
    <citation type="submission" date="2019-07" db="EMBL/GenBank/DDBJ databases">
        <title>Genomics analysis of Aphanomyces spp. identifies a new class of oomycete effector associated with host adaptation.</title>
        <authorList>
            <person name="Gaulin E."/>
        </authorList>
    </citation>
    <scope>NUCLEOTIDE SEQUENCE [LARGE SCALE GENOMIC DNA]</scope>
    <source>
        <strain evidence="2 3">ATCC 201684</strain>
    </source>
</reference>
<evidence type="ECO:0000256" key="1">
    <source>
        <dbReference type="SAM" id="MobiDB-lite"/>
    </source>
</evidence>
<name>A0A6G0WUU9_9STRA</name>
<feature type="region of interest" description="Disordered" evidence="1">
    <location>
        <begin position="181"/>
        <end position="227"/>
    </location>
</feature>